<comment type="similarity">
    <text evidence="1">Belongs to the helicase family.</text>
</comment>
<keyword evidence="1" id="KW-0234">DNA repair</keyword>
<keyword evidence="1" id="KW-0547">Nucleotide-binding</keyword>
<evidence type="ECO:0000313" key="4">
    <source>
        <dbReference type="EMBL" id="KAF0714841.1"/>
    </source>
</evidence>
<keyword evidence="1 4" id="KW-0347">Helicase</keyword>
<keyword evidence="1" id="KW-0378">Hydrolase</keyword>
<evidence type="ECO:0000259" key="3">
    <source>
        <dbReference type="Pfam" id="PF21530"/>
    </source>
</evidence>
<reference evidence="4 5" key="1">
    <citation type="submission" date="2019-08" db="EMBL/GenBank/DDBJ databases">
        <title>Whole genome of Aphis craccivora.</title>
        <authorList>
            <person name="Voronova N.V."/>
            <person name="Shulinski R.S."/>
            <person name="Bandarenka Y.V."/>
            <person name="Zhorov D.G."/>
            <person name="Warner D."/>
        </authorList>
    </citation>
    <scope>NUCLEOTIDE SEQUENCE [LARGE SCALE GENOMIC DNA]</scope>
    <source>
        <strain evidence="4">180601</strain>
        <tissue evidence="4">Whole Body</tissue>
    </source>
</reference>
<protein>
    <recommendedName>
        <fullName evidence="1">ATP-dependent DNA helicase</fullName>
        <ecNumber evidence="1">5.6.2.3</ecNumber>
    </recommendedName>
</protein>
<accession>A0A6G0VYV1</accession>
<dbReference type="OrthoDB" id="272985at2759"/>
<dbReference type="EMBL" id="VUJU01010315">
    <property type="protein sequence ID" value="KAF0714841.1"/>
    <property type="molecule type" value="Genomic_DNA"/>
</dbReference>
<dbReference type="GO" id="GO:0006281">
    <property type="term" value="P:DNA repair"/>
    <property type="evidence" value="ECO:0007669"/>
    <property type="project" value="UniProtKB-KW"/>
</dbReference>
<keyword evidence="1" id="KW-0233">DNA recombination</keyword>
<dbReference type="GO" id="GO:0016787">
    <property type="term" value="F:hydrolase activity"/>
    <property type="evidence" value="ECO:0007669"/>
    <property type="project" value="UniProtKB-KW"/>
</dbReference>
<dbReference type="InterPro" id="IPR027417">
    <property type="entry name" value="P-loop_NTPase"/>
</dbReference>
<dbReference type="AlphaFoldDB" id="A0A6G0VYV1"/>
<comment type="caution">
    <text evidence="4">The sequence shown here is derived from an EMBL/GenBank/DDBJ whole genome shotgun (WGS) entry which is preliminary data.</text>
</comment>
<dbReference type="Pfam" id="PF05970">
    <property type="entry name" value="PIF1"/>
    <property type="match status" value="1"/>
</dbReference>
<dbReference type="InterPro" id="IPR010285">
    <property type="entry name" value="DNA_helicase_pif1-like_DEAD"/>
</dbReference>
<sequence length="381" mass="42122">MLLPSLTFGERWGPDILQSLRSVDGVLCATFRKACQRLYLLENDSHWELTLADATVSAPENQSRTNDEIRNEVLVLIEDMCGSLLSTLGMSEPNRSTHVERVRKNVPLLNAEQKNVYDPLMKVVDDGTGGIYFLNALGGTGRTGKTFVISLILATIRSRSQIALAVASSGIAVTLLEGGRTVHSALKLPMNLLTVDNPTCTTTKNSATAKLMRECKIVIWDECMMAHKLALKAVYRTMKYLRGDSRRFGGAMILLSSDFRQTLPAAEFSRQLLALGNGQIPIDVLTGLISFPANFCEFTSSKEELITKVFSSIDVNYNNLDWISEQNNLQLKEGSIVIMLRNLNPSNFCNGTRLSVKKLMNNVIQSTIIKGNFKGEEVLIP</sequence>
<dbReference type="GO" id="GO:0000723">
    <property type="term" value="P:telomere maintenance"/>
    <property type="evidence" value="ECO:0007669"/>
    <property type="project" value="InterPro"/>
</dbReference>
<dbReference type="Proteomes" id="UP000478052">
    <property type="component" value="Unassembled WGS sequence"/>
</dbReference>
<dbReference type="Pfam" id="PF21530">
    <property type="entry name" value="Pif1_2B_dom"/>
    <property type="match status" value="1"/>
</dbReference>
<dbReference type="Gene3D" id="3.40.50.300">
    <property type="entry name" value="P-loop containing nucleotide triphosphate hydrolases"/>
    <property type="match status" value="1"/>
</dbReference>
<keyword evidence="5" id="KW-1185">Reference proteome</keyword>
<comment type="catalytic activity">
    <reaction evidence="1">
        <text>ATP + H2O = ADP + phosphate + H(+)</text>
        <dbReference type="Rhea" id="RHEA:13065"/>
        <dbReference type="ChEBI" id="CHEBI:15377"/>
        <dbReference type="ChEBI" id="CHEBI:15378"/>
        <dbReference type="ChEBI" id="CHEBI:30616"/>
        <dbReference type="ChEBI" id="CHEBI:43474"/>
        <dbReference type="ChEBI" id="CHEBI:456216"/>
        <dbReference type="EC" id="5.6.2.3"/>
    </reaction>
</comment>
<keyword evidence="1" id="KW-0227">DNA damage</keyword>
<evidence type="ECO:0000256" key="1">
    <source>
        <dbReference type="RuleBase" id="RU363044"/>
    </source>
</evidence>
<dbReference type="GO" id="GO:0005524">
    <property type="term" value="F:ATP binding"/>
    <property type="evidence" value="ECO:0007669"/>
    <property type="project" value="UniProtKB-KW"/>
</dbReference>
<dbReference type="InterPro" id="IPR049163">
    <property type="entry name" value="Pif1-like_2B_dom"/>
</dbReference>
<dbReference type="PANTHER" id="PTHR10492:SF95">
    <property type="entry name" value="HELITRON HELICASE-LIKE DOMAIN-CONTAINING PROTEIN"/>
    <property type="match status" value="1"/>
</dbReference>
<dbReference type="GO" id="GO:0006310">
    <property type="term" value="P:DNA recombination"/>
    <property type="evidence" value="ECO:0007669"/>
    <property type="project" value="UniProtKB-KW"/>
</dbReference>
<feature type="domain" description="DNA helicase Pif1-like 2B" evidence="3">
    <location>
        <begin position="327"/>
        <end position="359"/>
    </location>
</feature>
<comment type="cofactor">
    <cofactor evidence="1">
        <name>Mg(2+)</name>
        <dbReference type="ChEBI" id="CHEBI:18420"/>
    </cofactor>
</comment>
<dbReference type="EC" id="5.6.2.3" evidence="1"/>
<gene>
    <name evidence="4" type="ORF">FWK35_00027244</name>
</gene>
<organism evidence="4 5">
    <name type="scientific">Aphis craccivora</name>
    <name type="common">Cowpea aphid</name>
    <dbReference type="NCBI Taxonomy" id="307492"/>
    <lineage>
        <taxon>Eukaryota</taxon>
        <taxon>Metazoa</taxon>
        <taxon>Ecdysozoa</taxon>
        <taxon>Arthropoda</taxon>
        <taxon>Hexapoda</taxon>
        <taxon>Insecta</taxon>
        <taxon>Pterygota</taxon>
        <taxon>Neoptera</taxon>
        <taxon>Paraneoptera</taxon>
        <taxon>Hemiptera</taxon>
        <taxon>Sternorrhyncha</taxon>
        <taxon>Aphidomorpha</taxon>
        <taxon>Aphidoidea</taxon>
        <taxon>Aphididae</taxon>
        <taxon>Aphidini</taxon>
        <taxon>Aphis</taxon>
        <taxon>Aphis</taxon>
    </lineage>
</organism>
<proteinExistence type="inferred from homology"/>
<dbReference type="SUPFAM" id="SSF52540">
    <property type="entry name" value="P-loop containing nucleoside triphosphate hydrolases"/>
    <property type="match status" value="1"/>
</dbReference>
<feature type="domain" description="DNA helicase Pif1-like DEAD-box helicase" evidence="2">
    <location>
        <begin position="109"/>
        <end position="267"/>
    </location>
</feature>
<dbReference type="GO" id="GO:0043139">
    <property type="term" value="F:5'-3' DNA helicase activity"/>
    <property type="evidence" value="ECO:0007669"/>
    <property type="project" value="UniProtKB-EC"/>
</dbReference>
<keyword evidence="1" id="KW-0067">ATP-binding</keyword>
<evidence type="ECO:0000313" key="5">
    <source>
        <dbReference type="Proteomes" id="UP000478052"/>
    </source>
</evidence>
<dbReference type="PANTHER" id="PTHR10492">
    <property type="match status" value="1"/>
</dbReference>
<name>A0A6G0VYV1_APHCR</name>
<evidence type="ECO:0000259" key="2">
    <source>
        <dbReference type="Pfam" id="PF05970"/>
    </source>
</evidence>